<dbReference type="AlphaFoldDB" id="A0A402AD04"/>
<evidence type="ECO:0000313" key="1">
    <source>
        <dbReference type="EMBL" id="GCE16990.1"/>
    </source>
</evidence>
<organism evidence="1 2">
    <name type="scientific">Dictyobacter kobayashii</name>
    <dbReference type="NCBI Taxonomy" id="2014872"/>
    <lineage>
        <taxon>Bacteria</taxon>
        <taxon>Bacillati</taxon>
        <taxon>Chloroflexota</taxon>
        <taxon>Ktedonobacteria</taxon>
        <taxon>Ktedonobacterales</taxon>
        <taxon>Dictyobacteraceae</taxon>
        <taxon>Dictyobacter</taxon>
    </lineage>
</organism>
<evidence type="ECO:0000313" key="2">
    <source>
        <dbReference type="Proteomes" id="UP000287188"/>
    </source>
</evidence>
<gene>
    <name evidence="1" type="ORF">KDK_07900</name>
</gene>
<comment type="caution">
    <text evidence="1">The sequence shown here is derived from an EMBL/GenBank/DDBJ whole genome shotgun (WGS) entry which is preliminary data.</text>
</comment>
<accession>A0A402AD04</accession>
<dbReference type="Proteomes" id="UP000287188">
    <property type="component" value="Unassembled WGS sequence"/>
</dbReference>
<name>A0A402AD04_9CHLR</name>
<keyword evidence="2" id="KW-1185">Reference proteome</keyword>
<protein>
    <submittedName>
        <fullName evidence="1">Uncharacterized protein</fullName>
    </submittedName>
</protein>
<sequence>MPYSPGIGPHTETETINLVIGELVALYPDRYENYSIQVPYAETRQKCDICLGKADNWEWIIEVKMVRFFGDNGKPADTIITHLLSPYYTDHSALSDCEKLTQSSFLGNKAILIYGYDYDKRSLDPAIDAFEVLAKEKVILGDRITSTFEGLIHPVHKRGRVFAWEVVRKSICEA</sequence>
<proteinExistence type="predicted"/>
<dbReference type="EMBL" id="BIFS01000001">
    <property type="protein sequence ID" value="GCE16990.1"/>
    <property type="molecule type" value="Genomic_DNA"/>
</dbReference>
<reference evidence="2" key="1">
    <citation type="submission" date="2018-12" db="EMBL/GenBank/DDBJ databases">
        <title>Tengunoibacter tsumagoiensis gen. nov., sp. nov., Dictyobacter kobayashii sp. nov., D. alpinus sp. nov., and D. joshuensis sp. nov. and description of Dictyobacteraceae fam. nov. within the order Ktedonobacterales isolated from Tengu-no-mugimeshi.</title>
        <authorList>
            <person name="Wang C.M."/>
            <person name="Zheng Y."/>
            <person name="Sakai Y."/>
            <person name="Toyoda A."/>
            <person name="Minakuchi Y."/>
            <person name="Abe K."/>
            <person name="Yokota A."/>
            <person name="Yabe S."/>
        </authorList>
    </citation>
    <scope>NUCLEOTIDE SEQUENCE [LARGE SCALE GENOMIC DNA]</scope>
    <source>
        <strain evidence="2">Uno11</strain>
    </source>
</reference>